<dbReference type="InterPro" id="IPR009078">
    <property type="entry name" value="Ferritin-like_SF"/>
</dbReference>
<proteinExistence type="predicted"/>
<evidence type="ECO:0000313" key="1">
    <source>
        <dbReference type="EMBL" id="MBB4248720.1"/>
    </source>
</evidence>
<keyword evidence="2" id="KW-1185">Reference proteome</keyword>
<dbReference type="Gene3D" id="1.20.1260.10">
    <property type="match status" value="1"/>
</dbReference>
<dbReference type="OrthoDB" id="573482at2"/>
<evidence type="ECO:0000313" key="2">
    <source>
        <dbReference type="Proteomes" id="UP000587070"/>
    </source>
</evidence>
<reference evidence="1 2" key="1">
    <citation type="submission" date="2020-08" db="EMBL/GenBank/DDBJ databases">
        <title>Genome sequencing of Purple Non-Sulfur Bacteria from various extreme environments.</title>
        <authorList>
            <person name="Mayer M."/>
        </authorList>
    </citation>
    <scope>NUCLEOTIDE SEQUENCE [LARGE SCALE GENOMIC DNA]</scope>
    <source>
        <strain evidence="1 2">2761</strain>
    </source>
</reference>
<protein>
    <recommendedName>
        <fullName evidence="3">Ferritin</fullName>
    </recommendedName>
</protein>
<dbReference type="AlphaFoldDB" id="A0A840GCX8"/>
<gene>
    <name evidence="1" type="ORF">GGD90_003120</name>
</gene>
<evidence type="ECO:0008006" key="3">
    <source>
        <dbReference type="Google" id="ProtNLM"/>
    </source>
</evidence>
<dbReference type="SUPFAM" id="SSF47240">
    <property type="entry name" value="Ferritin-like"/>
    <property type="match status" value="1"/>
</dbReference>
<sequence>MPEYDEAILRGRRVLPQAPFPALHQALRIALYDACAARAFGARVIAAFGAQAPFVKLAAAEERTVATLTALCERYGVPRPFDPFPGETTLAPGWRANLERAIAGELASIQLYQELRAQVRARDVRRSFAALQAEAIDDHLPALQGALATALARERYHAAQGVPADQAYTRHGPLTNLLEQGISLLSGQHGAAGIAGPLLRAAKPGLLAGLLAGGAAAYYLRQRRNATHDHANTHPEEED</sequence>
<accession>A0A840GCX8</accession>
<dbReference type="RefSeq" id="WP_153117598.1">
    <property type="nucleotide sequence ID" value="NZ_JACIGE010000013.1"/>
</dbReference>
<organism evidence="1 2">
    <name type="scientific">Rhodocyclus tenuis</name>
    <name type="common">Rhodospirillum tenue</name>
    <dbReference type="NCBI Taxonomy" id="1066"/>
    <lineage>
        <taxon>Bacteria</taxon>
        <taxon>Pseudomonadati</taxon>
        <taxon>Pseudomonadota</taxon>
        <taxon>Betaproteobacteria</taxon>
        <taxon>Rhodocyclales</taxon>
        <taxon>Rhodocyclaceae</taxon>
        <taxon>Rhodocyclus</taxon>
    </lineage>
</organism>
<name>A0A840GCX8_RHOTE</name>
<dbReference type="InterPro" id="IPR012347">
    <property type="entry name" value="Ferritin-like"/>
</dbReference>
<dbReference type="EMBL" id="JACIGE010000013">
    <property type="protein sequence ID" value="MBB4248720.1"/>
    <property type="molecule type" value="Genomic_DNA"/>
</dbReference>
<comment type="caution">
    <text evidence="1">The sequence shown here is derived from an EMBL/GenBank/DDBJ whole genome shotgun (WGS) entry which is preliminary data.</text>
</comment>
<dbReference type="Proteomes" id="UP000587070">
    <property type="component" value="Unassembled WGS sequence"/>
</dbReference>